<comment type="caution">
    <text evidence="2">The sequence shown here is derived from an EMBL/GenBank/DDBJ whole genome shotgun (WGS) entry which is preliminary data.</text>
</comment>
<dbReference type="PROSITE" id="PS51257">
    <property type="entry name" value="PROKAR_LIPOPROTEIN"/>
    <property type="match status" value="1"/>
</dbReference>
<accession>A0A269TIV9</accession>
<organism evidence="2 3">
    <name type="scientific">Mycoplasmopsis agassizii</name>
    <dbReference type="NCBI Taxonomy" id="33922"/>
    <lineage>
        <taxon>Bacteria</taxon>
        <taxon>Bacillati</taxon>
        <taxon>Mycoplasmatota</taxon>
        <taxon>Mycoplasmoidales</taxon>
        <taxon>Metamycoplasmataceae</taxon>
        <taxon>Mycoplasmopsis</taxon>
    </lineage>
</organism>
<feature type="signal peptide" evidence="1">
    <location>
        <begin position="1"/>
        <end position="25"/>
    </location>
</feature>
<dbReference type="InterPro" id="IPR016880">
    <property type="entry name" value="ABC_oligopep_solut-bd_myco_prd"/>
</dbReference>
<evidence type="ECO:0000313" key="2">
    <source>
        <dbReference type="EMBL" id="PAK21120.1"/>
    </source>
</evidence>
<evidence type="ECO:0000256" key="1">
    <source>
        <dbReference type="SAM" id="SignalP"/>
    </source>
</evidence>
<gene>
    <name evidence="2" type="ORF">CJJ23_03585</name>
</gene>
<dbReference type="EMBL" id="NQNY01000012">
    <property type="protein sequence ID" value="PAK21120.1"/>
    <property type="molecule type" value="Genomic_DNA"/>
</dbReference>
<dbReference type="Proteomes" id="UP000216943">
    <property type="component" value="Unassembled WGS sequence"/>
</dbReference>
<dbReference type="AlphaFoldDB" id="A0A269TIV9"/>
<sequence>MKMKNKLILGASSLSVIAAATTLIACSTSEGGNHPGNKTNTGLSYDLGLSTNPLNNLNYIKNKSTFIITPTFIEGFIKNGPTEDVKNAIGGMPKLNIGTETVNVKNLDKYEHPEGANVTFGNSFYPYDNFGLTTGVAEPTGESQSAIAIQITGNNILSMKIRANNGQSTWSTANPDAPGNNESVTPQDFIDSAQYILDINSGSQYLTDFLNLNIKNAQKIVDAQNNYVKKHKVPYIDPFNRKKVVDGKQVERENIYETPEWESQVKGDEEEVEAIKQAVLGLGIYTGDFGIIDVETIKPNQELKPTNRYADPRQKWVLDRNNEVTGTLALYAQTKWQIRYEFEPTDPPSFFTFNNSLTNNYLKPVNRKFIESVGGIHFFGVSRESFIWNGAFDPSEMLLGEGGYIMLTKRDSYYSSSKTMLNRIKIFFQTQQTVKAALFEDGLIAQTNIPTTYIYRFWADSAKRSLMHKKNGFGTIGLQLNLDHNTNRVKALLDSDFRNALYFAINRNDVLKLVGLDTSFPVVTWTAFGQAKTSDGIAVEQWFENTDVKMKDDKSYPLQSFTFQDHLAKGYTFENVDRTDNNFSLETAKYYMDLYKKKNPNVSKVTMQYVHDSSEQHIKAGVAFQDLINKAFGGFVEIEIKGYPANVYEQFRAEGKFDLAYTNFDYFGTEYDSYIKTFIFPDGINLEDQKTIGFRQNAAGSWTYQNYFFDLENYPGGSIEEETRKRLDISEKHWNKIKELSFHKLIKDANGNNIFETDDQFKERVNSFFAYQFTDAEKAEGWTEKENFALAASYEKIIKDAAPVIPLMEIDTEWEVSRIGGVSNTYTYSLQFAYDFNFPPLPGLPTKKGE</sequence>
<reference evidence="3" key="1">
    <citation type="submission" date="2017-08" db="EMBL/GenBank/DDBJ databases">
        <authorList>
            <person name="Alvarez-Ponce D."/>
            <person name="Weitzman C.L."/>
            <person name="Tillett R.L."/>
            <person name="Sandmeier F.C."/>
            <person name="Tracy C.R."/>
        </authorList>
    </citation>
    <scope>NUCLEOTIDE SEQUENCE [LARGE SCALE GENOMIC DNA]</scope>
    <source>
        <strain evidence="3">723</strain>
    </source>
</reference>
<keyword evidence="1" id="KW-0732">Signal</keyword>
<name>A0A269TIV9_9BACT</name>
<proteinExistence type="predicted"/>
<feature type="chain" id="PRO_5013329406" evidence="1">
    <location>
        <begin position="26"/>
        <end position="850"/>
    </location>
</feature>
<evidence type="ECO:0000313" key="3">
    <source>
        <dbReference type="Proteomes" id="UP000216943"/>
    </source>
</evidence>
<protein>
    <submittedName>
        <fullName evidence="2">Uncharacterized protein</fullName>
    </submittedName>
</protein>
<dbReference type="SUPFAM" id="SSF53850">
    <property type="entry name" value="Periplasmic binding protein-like II"/>
    <property type="match status" value="1"/>
</dbReference>
<dbReference type="Gene3D" id="3.10.105.10">
    <property type="entry name" value="Dipeptide-binding Protein, Domain 3"/>
    <property type="match status" value="1"/>
</dbReference>
<dbReference type="PIRSF" id="PIRSF028335">
    <property type="entry name" value="ABC_oligopep_OppA_prd"/>
    <property type="match status" value="1"/>
</dbReference>
<dbReference type="Gene3D" id="3.40.190.10">
    <property type="entry name" value="Periplasmic binding protein-like II"/>
    <property type="match status" value="1"/>
</dbReference>